<evidence type="ECO:0000256" key="2">
    <source>
        <dbReference type="SAM" id="MobiDB-lite"/>
    </source>
</evidence>
<evidence type="ECO:0000256" key="1">
    <source>
        <dbReference type="ARBA" id="ARBA00008814"/>
    </source>
</evidence>
<evidence type="ECO:0000259" key="4">
    <source>
        <dbReference type="PROSITE" id="PS50983"/>
    </source>
</evidence>
<dbReference type="InterPro" id="IPR002491">
    <property type="entry name" value="ABC_transptr_periplasmic_BD"/>
</dbReference>
<dbReference type="RefSeq" id="WP_163942836.1">
    <property type="nucleotide sequence ID" value="NZ_JAAIKC010000001.1"/>
</dbReference>
<dbReference type="EMBL" id="JAAIKC010000001">
    <property type="protein sequence ID" value="NEW05680.1"/>
    <property type="molecule type" value="Genomic_DNA"/>
</dbReference>
<feature type="chain" id="PRO_5038502511" evidence="3">
    <location>
        <begin position="20"/>
        <end position="340"/>
    </location>
</feature>
<dbReference type="Gene3D" id="3.40.50.1980">
    <property type="entry name" value="Nitrogenase molybdenum iron protein domain"/>
    <property type="match status" value="2"/>
</dbReference>
<feature type="signal peptide" evidence="3">
    <location>
        <begin position="1"/>
        <end position="19"/>
    </location>
</feature>
<dbReference type="AlphaFoldDB" id="A0A6G3ZUD8"/>
<feature type="compositionally biased region" description="Low complexity" evidence="2">
    <location>
        <begin position="39"/>
        <end position="53"/>
    </location>
</feature>
<protein>
    <submittedName>
        <fullName evidence="5">ABC transporter substrate-binding protein</fullName>
    </submittedName>
</protein>
<comment type="caution">
    <text evidence="5">The sequence shown here is derived from an EMBL/GenBank/DDBJ whole genome shotgun (WGS) entry which is preliminary data.</text>
</comment>
<organism evidence="5">
    <name type="scientific">Paenibacillus sp. SYP-B3998</name>
    <dbReference type="NCBI Taxonomy" id="2678564"/>
    <lineage>
        <taxon>Bacteria</taxon>
        <taxon>Bacillati</taxon>
        <taxon>Bacillota</taxon>
        <taxon>Bacilli</taxon>
        <taxon>Bacillales</taxon>
        <taxon>Paenibacillaceae</taxon>
        <taxon>Paenibacillus</taxon>
    </lineage>
</organism>
<dbReference type="Pfam" id="PF01497">
    <property type="entry name" value="Peripla_BP_2"/>
    <property type="match status" value="1"/>
</dbReference>
<sequence>MKLIVLLSCLLLLSTTTLGCSPSKIIESSAKPAESVHRSSLTTTDVNSTTTSTNSEIHFIDSKGQEVVLKQKPQRVILLNTEIQELYYQLGGKAVGLATAPGIPMPEAGKDAAKVGQINQVSMEQIMNLKPDLVIGQSFFHASLKESFDASKIPVALIDIKSYEDIRKTAEFIGQLMGKEAETKAALTQTDQKMQRIIEKLPAENPKYAMITIMPMGISVQKNSTISLDAANRLKLKNVADSMASGMMPSSAPYSLEKLVELDPDYVFFIVHGTEEYGKEKLNSEIANNPAWRTLRAVKENKIYFLPSQLFVANPGLNFDQSLSYLASLVYPDVVGNVQK</sequence>
<dbReference type="SUPFAM" id="SSF53807">
    <property type="entry name" value="Helical backbone' metal receptor"/>
    <property type="match status" value="1"/>
</dbReference>
<reference evidence="5" key="1">
    <citation type="submission" date="2020-02" db="EMBL/GenBank/DDBJ databases">
        <authorList>
            <person name="Shen X.-R."/>
            <person name="Zhang Y.-X."/>
        </authorList>
    </citation>
    <scope>NUCLEOTIDE SEQUENCE</scope>
    <source>
        <strain evidence="5">SYP-B3998</strain>
    </source>
</reference>
<dbReference type="GO" id="GO:0071281">
    <property type="term" value="P:cellular response to iron ion"/>
    <property type="evidence" value="ECO:0007669"/>
    <property type="project" value="TreeGrafter"/>
</dbReference>
<dbReference type="PANTHER" id="PTHR30535">
    <property type="entry name" value="VITAMIN B12-BINDING PROTEIN"/>
    <property type="match status" value="1"/>
</dbReference>
<dbReference type="InterPro" id="IPR050902">
    <property type="entry name" value="ABC_Transporter_SBP"/>
</dbReference>
<proteinExistence type="inferred from homology"/>
<keyword evidence="3" id="KW-0732">Signal</keyword>
<feature type="domain" description="Fe/B12 periplasmic-binding" evidence="4">
    <location>
        <begin position="75"/>
        <end position="334"/>
    </location>
</feature>
<name>A0A6G3ZUD8_9BACL</name>
<dbReference type="PANTHER" id="PTHR30535:SF34">
    <property type="entry name" value="MOLYBDATE-BINDING PROTEIN MOLA"/>
    <property type="match status" value="1"/>
</dbReference>
<accession>A0A6G3ZUD8</accession>
<dbReference type="PROSITE" id="PS51257">
    <property type="entry name" value="PROKAR_LIPOPROTEIN"/>
    <property type="match status" value="1"/>
</dbReference>
<evidence type="ECO:0000256" key="3">
    <source>
        <dbReference type="SAM" id="SignalP"/>
    </source>
</evidence>
<feature type="region of interest" description="Disordered" evidence="2">
    <location>
        <begin position="32"/>
        <end position="53"/>
    </location>
</feature>
<comment type="similarity">
    <text evidence="1">Belongs to the bacterial solute-binding protein 8 family.</text>
</comment>
<dbReference type="PROSITE" id="PS50983">
    <property type="entry name" value="FE_B12_PBP"/>
    <property type="match status" value="1"/>
</dbReference>
<gene>
    <name evidence="5" type="ORF">GK047_06550</name>
</gene>
<evidence type="ECO:0000313" key="5">
    <source>
        <dbReference type="EMBL" id="NEW05680.1"/>
    </source>
</evidence>